<sequence length="414" mass="47001">FLSLLSVRELDFTGGSKGIDLIQEVLSLEFSELICANVLLISMEPGTSEPPELSTAKAEKKQAQDKQQYQITATELRKEEWATREALVSPDTWPQLVPSSTKLDCIRSYFKHTMWRKPTSCSCCSRQKHGLDVQEYNVQGESQLYCGLQNLRYNVCYPTKPWGNEVFDFGDSLINGLMLNQAGVLSANQSAAAIMICKDCIGALNREKVPKYSLANDLYCGELPEEFRDMTHFEEMVCSIYRMSAQVFRLYKSNNEKNPQYMAGNTCAHDMNIISTADVLPRTPSDIQDMLVVVLVGAQKLDRETLKNMDTFRIRKTKVWRFLSWLSQNNPLYRNVKISTHHLLLYPDEGVLPGLSERIVFDHRTDSNHLQVQEAAVFEEPLSSEFFKLNSGELENGLIEKSGVFDIDNTDFVG</sequence>
<evidence type="ECO:0000259" key="1">
    <source>
        <dbReference type="Pfam" id="PF20209"/>
    </source>
</evidence>
<protein>
    <recommendedName>
        <fullName evidence="1">DUF6570 domain-containing protein</fullName>
    </recommendedName>
</protein>
<gene>
    <name evidence="2" type="ORF">AAF712_016134</name>
</gene>
<dbReference type="Proteomes" id="UP001437256">
    <property type="component" value="Unassembled WGS sequence"/>
</dbReference>
<accession>A0ABR2Z8C7</accession>
<dbReference type="Pfam" id="PF20209">
    <property type="entry name" value="DUF6570"/>
    <property type="match status" value="1"/>
</dbReference>
<reference evidence="2 3" key="1">
    <citation type="submission" date="2024-05" db="EMBL/GenBank/DDBJ databases">
        <title>A draft genome resource for the thread blight pathogen Marasmius tenuissimus strain MS-2.</title>
        <authorList>
            <person name="Yulfo-Soto G.E."/>
            <person name="Baruah I.K."/>
            <person name="Amoako-Attah I."/>
            <person name="Bukari Y."/>
            <person name="Meinhardt L.W."/>
            <person name="Bailey B.A."/>
            <person name="Cohen S.P."/>
        </authorList>
    </citation>
    <scope>NUCLEOTIDE SEQUENCE [LARGE SCALE GENOMIC DNA]</scope>
    <source>
        <strain evidence="2 3">MS-2</strain>
    </source>
</reference>
<dbReference type="EMBL" id="JBBXMP010000620">
    <property type="protein sequence ID" value="KAL0057234.1"/>
    <property type="molecule type" value="Genomic_DNA"/>
</dbReference>
<evidence type="ECO:0000313" key="3">
    <source>
        <dbReference type="Proteomes" id="UP001437256"/>
    </source>
</evidence>
<proteinExistence type="predicted"/>
<evidence type="ECO:0000313" key="2">
    <source>
        <dbReference type="EMBL" id="KAL0057234.1"/>
    </source>
</evidence>
<feature type="non-terminal residue" evidence="2">
    <location>
        <position position="1"/>
    </location>
</feature>
<name>A0ABR2Z8C7_9AGAR</name>
<organism evidence="2 3">
    <name type="scientific">Marasmius tenuissimus</name>
    <dbReference type="NCBI Taxonomy" id="585030"/>
    <lineage>
        <taxon>Eukaryota</taxon>
        <taxon>Fungi</taxon>
        <taxon>Dikarya</taxon>
        <taxon>Basidiomycota</taxon>
        <taxon>Agaricomycotina</taxon>
        <taxon>Agaricomycetes</taxon>
        <taxon>Agaricomycetidae</taxon>
        <taxon>Agaricales</taxon>
        <taxon>Marasmiineae</taxon>
        <taxon>Marasmiaceae</taxon>
        <taxon>Marasmius</taxon>
    </lineage>
</organism>
<feature type="domain" description="DUF6570" evidence="1">
    <location>
        <begin position="206"/>
        <end position="343"/>
    </location>
</feature>
<dbReference type="InterPro" id="IPR046700">
    <property type="entry name" value="DUF6570"/>
</dbReference>
<keyword evidence="3" id="KW-1185">Reference proteome</keyword>
<comment type="caution">
    <text evidence="2">The sequence shown here is derived from an EMBL/GenBank/DDBJ whole genome shotgun (WGS) entry which is preliminary data.</text>
</comment>